<evidence type="ECO:0000313" key="1">
    <source>
        <dbReference type="Proteomes" id="UP000095283"/>
    </source>
</evidence>
<dbReference type="Proteomes" id="UP000095283">
    <property type="component" value="Unplaced"/>
</dbReference>
<protein>
    <submittedName>
        <fullName evidence="2">FHA domain-containing protein</fullName>
    </submittedName>
</protein>
<keyword evidence="1" id="KW-1185">Reference proteome</keyword>
<sequence length="73" mass="8394">MAEERERGESVAEFSIGRARSGHYSQDKEIDKYTSVDRDHALVHFYNKTLMDTCLLIGVNVVPGTLMEYNYVH</sequence>
<organism evidence="1 2">
    <name type="scientific">Heterorhabditis bacteriophora</name>
    <name type="common">Entomopathogenic nematode worm</name>
    <dbReference type="NCBI Taxonomy" id="37862"/>
    <lineage>
        <taxon>Eukaryota</taxon>
        <taxon>Metazoa</taxon>
        <taxon>Ecdysozoa</taxon>
        <taxon>Nematoda</taxon>
        <taxon>Chromadorea</taxon>
        <taxon>Rhabditida</taxon>
        <taxon>Rhabditina</taxon>
        <taxon>Rhabditomorpha</taxon>
        <taxon>Strongyloidea</taxon>
        <taxon>Heterorhabditidae</taxon>
        <taxon>Heterorhabditis</taxon>
    </lineage>
</organism>
<reference evidence="2" key="1">
    <citation type="submission" date="2016-11" db="UniProtKB">
        <authorList>
            <consortium name="WormBaseParasite"/>
        </authorList>
    </citation>
    <scope>IDENTIFICATION</scope>
</reference>
<proteinExistence type="predicted"/>
<evidence type="ECO:0000313" key="2">
    <source>
        <dbReference type="WBParaSite" id="Hba_14569"/>
    </source>
</evidence>
<dbReference type="AlphaFoldDB" id="A0A1I7XB39"/>
<name>A0A1I7XB39_HETBA</name>
<accession>A0A1I7XB39</accession>
<dbReference type="WBParaSite" id="Hba_14569">
    <property type="protein sequence ID" value="Hba_14569"/>
    <property type="gene ID" value="Hba_14569"/>
</dbReference>